<evidence type="ECO:0000256" key="1">
    <source>
        <dbReference type="SAM" id="MobiDB-lite"/>
    </source>
</evidence>
<keyword evidence="4" id="KW-1185">Reference proteome</keyword>
<feature type="region of interest" description="Disordered" evidence="1">
    <location>
        <begin position="140"/>
        <end position="160"/>
    </location>
</feature>
<dbReference type="EMBL" id="JAGIZB010000043">
    <property type="protein sequence ID" value="MBP0447580.1"/>
    <property type="molecule type" value="Genomic_DNA"/>
</dbReference>
<dbReference type="Proteomes" id="UP000681594">
    <property type="component" value="Unassembled WGS sequence"/>
</dbReference>
<comment type="caution">
    <text evidence="3">The sequence shown here is derived from an EMBL/GenBank/DDBJ whole genome shotgun (WGS) entry which is preliminary data.</text>
</comment>
<proteinExistence type="predicted"/>
<dbReference type="InterPro" id="IPR002525">
    <property type="entry name" value="Transp_IS110-like_N"/>
</dbReference>
<evidence type="ECO:0000313" key="4">
    <source>
        <dbReference type="Proteomes" id="UP000681594"/>
    </source>
</evidence>
<sequence>MVLYVGLDVSQKETEICVIDAEGRRVWRGKCPSRPEVIAAVLGEHAPRATRVGMETGPLAIWLWHGLKALGIPIDCLHARHVAAALSLQVNKTDANDAHGIAQVVRSGVGACSWRRGSETERRRWPWRASWRPSCIASGWTARSSSPFQPTELPPRRGTS</sequence>
<reference evidence="3 4" key="1">
    <citation type="submission" date="2021-03" db="EMBL/GenBank/DDBJ databases">
        <authorList>
            <person name="So Y."/>
        </authorList>
    </citation>
    <scope>NUCLEOTIDE SEQUENCE [LARGE SCALE GENOMIC DNA]</scope>
    <source>
        <strain evidence="3 4">SSH11</strain>
    </source>
</reference>
<feature type="domain" description="Transposase IS110-like N-terminal" evidence="2">
    <location>
        <begin position="5"/>
        <end position="106"/>
    </location>
</feature>
<organism evidence="3 4">
    <name type="scientific">Pararoseomonas baculiformis</name>
    <dbReference type="NCBI Taxonomy" id="2820812"/>
    <lineage>
        <taxon>Bacteria</taxon>
        <taxon>Pseudomonadati</taxon>
        <taxon>Pseudomonadota</taxon>
        <taxon>Alphaproteobacteria</taxon>
        <taxon>Acetobacterales</taxon>
        <taxon>Acetobacteraceae</taxon>
        <taxon>Pararoseomonas</taxon>
    </lineage>
</organism>
<evidence type="ECO:0000313" key="3">
    <source>
        <dbReference type="EMBL" id="MBP0447580.1"/>
    </source>
</evidence>
<gene>
    <name evidence="3" type="ORF">J8J14_22740</name>
</gene>
<accession>A0ABS4AM14</accession>
<dbReference type="Pfam" id="PF01548">
    <property type="entry name" value="DEDD_Tnp_IS110"/>
    <property type="match status" value="1"/>
</dbReference>
<evidence type="ECO:0000259" key="2">
    <source>
        <dbReference type="Pfam" id="PF01548"/>
    </source>
</evidence>
<dbReference type="PANTHER" id="PTHR33055:SF3">
    <property type="entry name" value="PUTATIVE TRANSPOSASE FOR IS117-RELATED"/>
    <property type="match status" value="1"/>
</dbReference>
<name>A0ABS4AM14_9PROT</name>
<dbReference type="PANTHER" id="PTHR33055">
    <property type="entry name" value="TRANSPOSASE FOR INSERTION SEQUENCE ELEMENT IS1111A"/>
    <property type="match status" value="1"/>
</dbReference>
<protein>
    <submittedName>
        <fullName evidence="3">Transposase</fullName>
    </submittedName>
</protein>
<dbReference type="InterPro" id="IPR047650">
    <property type="entry name" value="Transpos_IS110"/>
</dbReference>